<proteinExistence type="predicted"/>
<dbReference type="SUPFAM" id="SSF48371">
    <property type="entry name" value="ARM repeat"/>
    <property type="match status" value="1"/>
</dbReference>
<dbReference type="InterPro" id="IPR004155">
    <property type="entry name" value="PBS_lyase_HEAT"/>
</dbReference>
<dbReference type="Pfam" id="PF13646">
    <property type="entry name" value="HEAT_2"/>
    <property type="match status" value="1"/>
</dbReference>
<reference evidence="1" key="1">
    <citation type="submission" date="2020-11" db="EMBL/GenBank/DDBJ databases">
        <title>Nocardia NEAU-351.nov., a novel actinomycete isolated from the cow dung.</title>
        <authorList>
            <person name="Zhang X."/>
        </authorList>
    </citation>
    <scope>NUCLEOTIDE SEQUENCE</scope>
    <source>
        <strain evidence="1">NEAU-351</strain>
    </source>
</reference>
<dbReference type="InterPro" id="IPR016024">
    <property type="entry name" value="ARM-type_fold"/>
</dbReference>
<sequence>MERNRIREGLNSREWEVRCTAARALGTLLPDREALSDLTALLHDEDTAVQQESAESLSRHGGRAGLAIVLTELGRRAEDSDADYIAYRLRDLQIFEQVPIPCTAREMKAELTVEARAGLDQLEDLFDVDFTA</sequence>
<protein>
    <submittedName>
        <fullName evidence="1">HEAT repeat domain-containing protein</fullName>
    </submittedName>
</protein>
<gene>
    <name evidence="1" type="ORF">IT779_35345</name>
</gene>
<organism evidence="1 2">
    <name type="scientific">Nocardia bovistercoris</name>
    <dbReference type="NCBI Taxonomy" id="2785916"/>
    <lineage>
        <taxon>Bacteria</taxon>
        <taxon>Bacillati</taxon>
        <taxon>Actinomycetota</taxon>
        <taxon>Actinomycetes</taxon>
        <taxon>Mycobacteriales</taxon>
        <taxon>Nocardiaceae</taxon>
        <taxon>Nocardia</taxon>
    </lineage>
</organism>
<comment type="caution">
    <text evidence="1">The sequence shown here is derived from an EMBL/GenBank/DDBJ whole genome shotgun (WGS) entry which is preliminary data.</text>
</comment>
<dbReference type="AlphaFoldDB" id="A0A931IJR3"/>
<dbReference type="Proteomes" id="UP000655751">
    <property type="component" value="Unassembled WGS sequence"/>
</dbReference>
<dbReference type="RefSeq" id="WP_196153847.1">
    <property type="nucleotide sequence ID" value="NZ_JADMLG010000026.1"/>
</dbReference>
<keyword evidence="2" id="KW-1185">Reference proteome</keyword>
<evidence type="ECO:0000313" key="1">
    <source>
        <dbReference type="EMBL" id="MBH0781560.1"/>
    </source>
</evidence>
<accession>A0A931IJR3</accession>
<evidence type="ECO:0000313" key="2">
    <source>
        <dbReference type="Proteomes" id="UP000655751"/>
    </source>
</evidence>
<name>A0A931IJR3_9NOCA</name>
<dbReference type="EMBL" id="JADMLG010000026">
    <property type="protein sequence ID" value="MBH0781560.1"/>
    <property type="molecule type" value="Genomic_DNA"/>
</dbReference>
<dbReference type="InterPro" id="IPR011989">
    <property type="entry name" value="ARM-like"/>
</dbReference>
<dbReference type="SMART" id="SM00567">
    <property type="entry name" value="EZ_HEAT"/>
    <property type="match status" value="1"/>
</dbReference>
<dbReference type="Gene3D" id="1.25.10.10">
    <property type="entry name" value="Leucine-rich Repeat Variant"/>
    <property type="match status" value="1"/>
</dbReference>